<proteinExistence type="predicted"/>
<evidence type="ECO:0000313" key="4">
    <source>
        <dbReference type="EMBL" id="OTN75503.1"/>
    </source>
</evidence>
<dbReference type="EMBL" id="NGKU01000001">
    <property type="protein sequence ID" value="OTN75503.1"/>
    <property type="molecule type" value="Genomic_DNA"/>
</dbReference>
<evidence type="ECO:0000256" key="1">
    <source>
        <dbReference type="SAM" id="Phobius"/>
    </source>
</evidence>
<keyword evidence="5" id="KW-1185">Reference proteome</keyword>
<keyword evidence="1" id="KW-0472">Membrane</keyword>
<sequence length="818" mass="90935">MNVYKKIAVWGLIFTIMSSLITTFGLNSVEASQVVDEATIEKLRVHQPDYFVKPMAATSDTTPTEEIQAFSFVNKTYQTTINQLVLLQFTSKLAVDEVLVRIPASGQVYTSYFSKGETFQHAHGEYWTLRTQGKRTAFELPVFFEAAGQYFVTIGHDADFFYLEVEQNRSILFKESENIAEVDERSVKEAQHEGNMDFVYAIESNLDISQDLLDIENERILEETRDPHDRSISNVDNWPQFLAAWNSDATSIINLTSAITDGPDTLNVRDQSIRIEFDRHHLNLFYESNVLSVTGAADLVLSSVPDNSARLIGHLRPPTRMNPAIIQSGSGRVLITNQAVIETGASLQNLSIERGSTLNNSQSYIEVSPNGCIEISNSDNRATGIFDTTIKMPGNAYVNITGSQALINRDLWDFVDLQLNGPQARNIVSAITTPDDFEVVYANSGLGNPSSKQSIGISAFNGNAPPRPLYTLSIAPNPSQGGNPTPRLGPIRQGSTTTIAANPNEGYRFVHWEIISGRGSRIADKSAETTTFTMGSERTEVRAVYEEVQFGEVHVRHVDKEGGNIVSPEVITGVIGDSYETAAKEIPNYYLFETPVNAKGFFETDPIEVIYVYGKNPVAPVDPLDPDVEVNPENKPDLPPHQDTLSIDFVSSFNFGQQAISAKERTYYAKPQRLLNADGSINEIEERPNYIQISDRRIPHLRHGWQLAVTQKEQFKTQNGFELIGARIHLANQELVSSHWNNPPSIQVPDSFELIPGHKRTLLLADENQGEGTWIYRFGDPDTLNESVGLTVPATAAVEADHYTTTFEWELSSVPGNY</sequence>
<feature type="domain" description="WxL" evidence="2">
    <location>
        <begin position="611"/>
        <end position="815"/>
    </location>
</feature>
<dbReference type="STRING" id="1834191.A5886_000573"/>
<accession>A0A242A4G7</accession>
<feature type="transmembrane region" description="Helical" evidence="1">
    <location>
        <begin position="7"/>
        <end position="26"/>
    </location>
</feature>
<name>A0A242A4G7_9ENTE</name>
<evidence type="ECO:0008006" key="6">
    <source>
        <dbReference type="Google" id="ProtNLM"/>
    </source>
</evidence>
<comment type="caution">
    <text evidence="4">The sequence shown here is derived from an EMBL/GenBank/DDBJ whole genome shotgun (WGS) entry which is preliminary data.</text>
</comment>
<evidence type="ECO:0000313" key="5">
    <source>
        <dbReference type="Proteomes" id="UP000195043"/>
    </source>
</evidence>
<protein>
    <recommendedName>
        <fullName evidence="6">Bacterial repeat domain-containing protein</fullName>
    </recommendedName>
</protein>
<dbReference type="InterPro" id="IPR044060">
    <property type="entry name" value="Bacterial_rp_domain"/>
</dbReference>
<dbReference type="OrthoDB" id="197688at2"/>
<dbReference type="Proteomes" id="UP000195043">
    <property type="component" value="Unassembled WGS sequence"/>
</dbReference>
<reference evidence="4 5" key="1">
    <citation type="submission" date="2017-05" db="EMBL/GenBank/DDBJ databases">
        <title>The Genome Sequence of Enterococcus sp. 8G7_MSG3316.</title>
        <authorList>
            <consortium name="The Broad Institute Genomics Platform"/>
            <consortium name="The Broad Institute Genomic Center for Infectious Diseases"/>
            <person name="Earl A."/>
            <person name="Manson A."/>
            <person name="Schwartman J."/>
            <person name="Gilmore M."/>
            <person name="Abouelleil A."/>
            <person name="Cao P."/>
            <person name="Chapman S."/>
            <person name="Cusick C."/>
            <person name="Shea T."/>
            <person name="Young S."/>
            <person name="Neafsey D."/>
            <person name="Nusbaum C."/>
            <person name="Birren B."/>
        </authorList>
    </citation>
    <scope>NUCLEOTIDE SEQUENCE [LARGE SCALE GENOMIC DNA]</scope>
    <source>
        <strain evidence="4 5">8G7_MSG3316</strain>
    </source>
</reference>
<evidence type="ECO:0000259" key="3">
    <source>
        <dbReference type="Pfam" id="PF18998"/>
    </source>
</evidence>
<dbReference type="Pfam" id="PF18998">
    <property type="entry name" value="Flg_new_2"/>
    <property type="match status" value="1"/>
</dbReference>
<evidence type="ECO:0000259" key="2">
    <source>
        <dbReference type="Pfam" id="PF13731"/>
    </source>
</evidence>
<dbReference type="AlphaFoldDB" id="A0A242A4G7"/>
<feature type="domain" description="Bacterial repeat" evidence="3">
    <location>
        <begin position="474"/>
        <end position="548"/>
    </location>
</feature>
<keyword evidence="1" id="KW-1133">Transmembrane helix</keyword>
<organism evidence="4 5">
    <name type="scientific">Candidatus Enterococcus testudinis</name>
    <dbReference type="NCBI Taxonomy" id="1834191"/>
    <lineage>
        <taxon>Bacteria</taxon>
        <taxon>Bacillati</taxon>
        <taxon>Bacillota</taxon>
        <taxon>Bacilli</taxon>
        <taxon>Lactobacillales</taxon>
        <taxon>Enterococcaceae</taxon>
        <taxon>Enterococcus</taxon>
    </lineage>
</organism>
<gene>
    <name evidence="4" type="ORF">A5886_000573</name>
</gene>
<keyword evidence="1" id="KW-0812">Transmembrane</keyword>
<dbReference type="RefSeq" id="WP_086273553.1">
    <property type="nucleotide sequence ID" value="NZ_NGKU01000001.1"/>
</dbReference>
<dbReference type="Pfam" id="PF13731">
    <property type="entry name" value="WxL"/>
    <property type="match status" value="1"/>
</dbReference>
<dbReference type="InterPro" id="IPR027994">
    <property type="entry name" value="WxL_dom"/>
</dbReference>
<dbReference type="Gene3D" id="3.10.20.320">
    <property type="entry name" value="Putative peptidoglycan bound protein (lpxtg motif)"/>
    <property type="match status" value="1"/>
</dbReference>